<dbReference type="GO" id="GO:0003677">
    <property type="term" value="F:DNA binding"/>
    <property type="evidence" value="ECO:0007669"/>
    <property type="project" value="InterPro"/>
</dbReference>
<dbReference type="InterPro" id="IPR014284">
    <property type="entry name" value="RNA_pol_sigma-70_dom"/>
</dbReference>
<dbReference type="InterPro" id="IPR013324">
    <property type="entry name" value="RNA_pol_sigma_r3/r4-like"/>
</dbReference>
<evidence type="ECO:0000256" key="4">
    <source>
        <dbReference type="ARBA" id="ARBA00023163"/>
    </source>
</evidence>
<accession>A0A415BHF6</accession>
<dbReference type="SUPFAM" id="SSF88946">
    <property type="entry name" value="Sigma2 domain of RNA polymerase sigma factors"/>
    <property type="match status" value="1"/>
</dbReference>
<comment type="similarity">
    <text evidence="1">Belongs to the sigma-70 factor family. ECF subfamily.</text>
</comment>
<sequence>MKQTLLKLDKLDFDEMYTIYFPKLVRFSQTYLFLQEDAENVVQDIFLKLWENREQLSFEGNFNAYLFTIVKNRCIDILRKECREGSERYFFSPVERQELEFKLYSLQKFDENSFSFFEMERILQQAIESLPERCREIFRLSRMEGLQNKEIAARLGISVNTVEGQMSIALRKLRVALKDYLPFLIFMC</sequence>
<dbReference type="PANTHER" id="PTHR43133">
    <property type="entry name" value="RNA POLYMERASE ECF-TYPE SIGMA FACTO"/>
    <property type="match status" value="1"/>
</dbReference>
<dbReference type="SUPFAM" id="SSF88659">
    <property type="entry name" value="Sigma3 and sigma4 domains of RNA polymerase sigma factors"/>
    <property type="match status" value="1"/>
</dbReference>
<dbReference type="PANTHER" id="PTHR43133:SF46">
    <property type="entry name" value="RNA POLYMERASE SIGMA-70 FACTOR ECF SUBFAMILY"/>
    <property type="match status" value="1"/>
</dbReference>
<dbReference type="Gene3D" id="1.10.10.10">
    <property type="entry name" value="Winged helix-like DNA-binding domain superfamily/Winged helix DNA-binding domain"/>
    <property type="match status" value="1"/>
</dbReference>
<dbReference type="NCBIfam" id="TIGR02985">
    <property type="entry name" value="Sig70_bacteroi1"/>
    <property type="match status" value="1"/>
</dbReference>
<keyword evidence="3" id="KW-0731">Sigma factor</keyword>
<dbReference type="CDD" id="cd06171">
    <property type="entry name" value="Sigma70_r4"/>
    <property type="match status" value="1"/>
</dbReference>
<protein>
    <submittedName>
        <fullName evidence="6">RNA polymerase sigma-70 factor</fullName>
    </submittedName>
</protein>
<dbReference type="GO" id="GO:0006352">
    <property type="term" value="P:DNA-templated transcription initiation"/>
    <property type="evidence" value="ECO:0007669"/>
    <property type="project" value="InterPro"/>
</dbReference>
<dbReference type="InterPro" id="IPR014327">
    <property type="entry name" value="RNA_pol_sigma70_bacteroid"/>
</dbReference>
<evidence type="ECO:0000313" key="6">
    <source>
        <dbReference type="EMBL" id="RHI84246.1"/>
    </source>
</evidence>
<reference evidence="6 7" key="1">
    <citation type="submission" date="2018-08" db="EMBL/GenBank/DDBJ databases">
        <title>A genome reference for cultivated species of the human gut microbiota.</title>
        <authorList>
            <person name="Zou Y."/>
            <person name="Xue W."/>
            <person name="Luo G."/>
        </authorList>
    </citation>
    <scope>NUCLEOTIDE SEQUENCE [LARGE SCALE GENOMIC DNA]</scope>
    <source>
        <strain evidence="6 7">AM13-21</strain>
    </source>
</reference>
<dbReference type="InterPro" id="IPR013325">
    <property type="entry name" value="RNA_pol_sigma_r2"/>
</dbReference>
<dbReference type="AlphaFoldDB" id="A0A415BHF6"/>
<keyword evidence="4" id="KW-0804">Transcription</keyword>
<organism evidence="6 7">
    <name type="scientific">Phocaeicola vulgatus</name>
    <name type="common">Bacteroides vulgatus</name>
    <dbReference type="NCBI Taxonomy" id="821"/>
    <lineage>
        <taxon>Bacteria</taxon>
        <taxon>Pseudomonadati</taxon>
        <taxon>Bacteroidota</taxon>
        <taxon>Bacteroidia</taxon>
        <taxon>Bacteroidales</taxon>
        <taxon>Bacteroidaceae</taxon>
        <taxon>Phocaeicola</taxon>
    </lineage>
</organism>
<comment type="caution">
    <text evidence="6">The sequence shown here is derived from an EMBL/GenBank/DDBJ whole genome shotgun (WGS) entry which is preliminary data.</text>
</comment>
<dbReference type="EMBL" id="QRLF01000047">
    <property type="protein sequence ID" value="RHI84246.1"/>
    <property type="molecule type" value="Genomic_DNA"/>
</dbReference>
<evidence type="ECO:0000259" key="5">
    <source>
        <dbReference type="SMART" id="SM00421"/>
    </source>
</evidence>
<dbReference type="RefSeq" id="WP_118292044.1">
    <property type="nucleotide sequence ID" value="NZ_QRLF01000047.1"/>
</dbReference>
<evidence type="ECO:0000256" key="2">
    <source>
        <dbReference type="ARBA" id="ARBA00023015"/>
    </source>
</evidence>
<dbReference type="NCBIfam" id="TIGR02937">
    <property type="entry name" value="sigma70-ECF"/>
    <property type="match status" value="1"/>
</dbReference>
<dbReference type="InterPro" id="IPR000792">
    <property type="entry name" value="Tscrpt_reg_LuxR_C"/>
</dbReference>
<dbReference type="Pfam" id="PF08281">
    <property type="entry name" value="Sigma70_r4_2"/>
    <property type="match status" value="1"/>
</dbReference>
<keyword evidence="2" id="KW-0805">Transcription regulation</keyword>
<dbReference type="InterPro" id="IPR036388">
    <property type="entry name" value="WH-like_DNA-bd_sf"/>
</dbReference>
<evidence type="ECO:0000256" key="1">
    <source>
        <dbReference type="ARBA" id="ARBA00010641"/>
    </source>
</evidence>
<dbReference type="Pfam" id="PF04542">
    <property type="entry name" value="Sigma70_r2"/>
    <property type="match status" value="1"/>
</dbReference>
<dbReference type="InterPro" id="IPR007627">
    <property type="entry name" value="RNA_pol_sigma70_r2"/>
</dbReference>
<name>A0A415BHF6_PHOVU</name>
<dbReference type="InterPro" id="IPR039425">
    <property type="entry name" value="RNA_pol_sigma-70-like"/>
</dbReference>
<dbReference type="GO" id="GO:0016987">
    <property type="term" value="F:sigma factor activity"/>
    <property type="evidence" value="ECO:0007669"/>
    <property type="project" value="UniProtKB-KW"/>
</dbReference>
<gene>
    <name evidence="6" type="ORF">DW150_20505</name>
</gene>
<dbReference type="InterPro" id="IPR013249">
    <property type="entry name" value="RNA_pol_sigma70_r4_t2"/>
</dbReference>
<dbReference type="SMART" id="SM00421">
    <property type="entry name" value="HTH_LUXR"/>
    <property type="match status" value="1"/>
</dbReference>
<feature type="domain" description="HTH luxR-type" evidence="5">
    <location>
        <begin position="127"/>
        <end position="185"/>
    </location>
</feature>
<evidence type="ECO:0000256" key="3">
    <source>
        <dbReference type="ARBA" id="ARBA00023082"/>
    </source>
</evidence>
<proteinExistence type="inferred from homology"/>
<dbReference type="Proteomes" id="UP000285777">
    <property type="component" value="Unassembled WGS sequence"/>
</dbReference>
<evidence type="ECO:0000313" key="7">
    <source>
        <dbReference type="Proteomes" id="UP000285777"/>
    </source>
</evidence>
<dbReference type="Gene3D" id="1.10.1740.10">
    <property type="match status" value="1"/>
</dbReference>